<dbReference type="InterPro" id="IPR036133">
    <property type="entry name" value="EB1_C_sf"/>
</dbReference>
<feature type="region of interest" description="Disordered" evidence="2">
    <location>
        <begin position="74"/>
        <end position="129"/>
    </location>
</feature>
<evidence type="ECO:0000256" key="2">
    <source>
        <dbReference type="SAM" id="MobiDB-lite"/>
    </source>
</evidence>
<evidence type="ECO:0000256" key="1">
    <source>
        <dbReference type="PROSITE-ProRule" id="PRU00576"/>
    </source>
</evidence>
<feature type="compositionally biased region" description="Low complexity" evidence="2">
    <location>
        <begin position="101"/>
        <end position="116"/>
    </location>
</feature>
<dbReference type="SUPFAM" id="SSF140612">
    <property type="entry name" value="EB1 dimerisation domain-like"/>
    <property type="match status" value="1"/>
</dbReference>
<name>A0A139H0V4_9PEZI</name>
<dbReference type="Proteomes" id="UP000070133">
    <property type="component" value="Unassembled WGS sequence"/>
</dbReference>
<accession>A0A139H0V4</accession>
<evidence type="ECO:0000259" key="3">
    <source>
        <dbReference type="PROSITE" id="PS51230"/>
    </source>
</evidence>
<reference evidence="4 5" key="1">
    <citation type="submission" date="2015-07" db="EMBL/GenBank/DDBJ databases">
        <title>Comparative genomics of the Sigatoka disease complex on banana suggests a link between parallel evolutionary changes in Pseudocercospora fijiensis and Pseudocercospora eumusae and increased virulence on the banana host.</title>
        <authorList>
            <person name="Chang T.-C."/>
            <person name="Salvucci A."/>
            <person name="Crous P.W."/>
            <person name="Stergiopoulos I."/>
        </authorList>
    </citation>
    <scope>NUCLEOTIDE SEQUENCE [LARGE SCALE GENOMIC DNA]</scope>
    <source>
        <strain evidence="4 5">CBS 114824</strain>
    </source>
</reference>
<dbReference type="AlphaFoldDB" id="A0A139H0V4"/>
<feature type="compositionally biased region" description="Polar residues" evidence="2">
    <location>
        <begin position="74"/>
        <end position="86"/>
    </location>
</feature>
<sequence>MAEVHILTRDEARQDGDIRLELGVEARRKMEVRVTCHRFEQTREEGFNLKIIATSKAFFSNTKHNIIQTQLSVKYNNPSTSRQQQLPHEESRSKAHHISPLAHTMTSTTSTNLANTSKPRSSSITPSPRLLDLIERERDFYLKKCHDIEQLLDEYKKKDNKALGRNGKKVLKELEEVLYSEE</sequence>
<comment type="caution">
    <text evidence="4">The sequence shown here is derived from an EMBL/GenBank/DDBJ whole genome shotgun (WGS) entry which is preliminary data.</text>
</comment>
<gene>
    <name evidence="4" type="ORF">AC578_7774</name>
</gene>
<dbReference type="InterPro" id="IPR004953">
    <property type="entry name" value="EB1_C"/>
</dbReference>
<protein>
    <recommendedName>
        <fullName evidence="3">EB1 C-terminal domain-containing protein</fullName>
    </recommendedName>
</protein>
<dbReference type="GO" id="GO:0008017">
    <property type="term" value="F:microtubule binding"/>
    <property type="evidence" value="ECO:0007669"/>
    <property type="project" value="InterPro"/>
</dbReference>
<evidence type="ECO:0000313" key="5">
    <source>
        <dbReference type="Proteomes" id="UP000070133"/>
    </source>
</evidence>
<dbReference type="Pfam" id="PF03271">
    <property type="entry name" value="EB1"/>
    <property type="match status" value="1"/>
</dbReference>
<organism evidence="4 5">
    <name type="scientific">Pseudocercospora eumusae</name>
    <dbReference type="NCBI Taxonomy" id="321146"/>
    <lineage>
        <taxon>Eukaryota</taxon>
        <taxon>Fungi</taxon>
        <taxon>Dikarya</taxon>
        <taxon>Ascomycota</taxon>
        <taxon>Pezizomycotina</taxon>
        <taxon>Dothideomycetes</taxon>
        <taxon>Dothideomycetidae</taxon>
        <taxon>Mycosphaerellales</taxon>
        <taxon>Mycosphaerellaceae</taxon>
        <taxon>Pseudocercospora</taxon>
    </lineage>
</organism>
<evidence type="ECO:0000313" key="4">
    <source>
        <dbReference type="EMBL" id="KXS96100.1"/>
    </source>
</evidence>
<feature type="domain" description="EB1 C-terminal" evidence="3">
    <location>
        <begin position="109"/>
        <end position="182"/>
    </location>
</feature>
<dbReference type="Gene3D" id="1.20.5.1430">
    <property type="match status" value="1"/>
</dbReference>
<dbReference type="GO" id="GO:0005874">
    <property type="term" value="C:microtubule"/>
    <property type="evidence" value="ECO:0007669"/>
    <property type="project" value="UniProtKB-KW"/>
</dbReference>
<dbReference type="EMBL" id="LFZN01000186">
    <property type="protein sequence ID" value="KXS96100.1"/>
    <property type="molecule type" value="Genomic_DNA"/>
</dbReference>
<feature type="compositionally biased region" description="Polar residues" evidence="2">
    <location>
        <begin position="117"/>
        <end position="126"/>
    </location>
</feature>
<keyword evidence="1" id="KW-0493">Microtubule</keyword>
<proteinExistence type="predicted"/>
<dbReference type="PROSITE" id="PS51230">
    <property type="entry name" value="EB1_C"/>
    <property type="match status" value="1"/>
</dbReference>
<keyword evidence="5" id="KW-1185">Reference proteome</keyword>